<evidence type="ECO:0000313" key="1">
    <source>
        <dbReference type="EMBL" id="TDD15889.1"/>
    </source>
</evidence>
<evidence type="ECO:0000313" key="2">
    <source>
        <dbReference type="Proteomes" id="UP000294543"/>
    </source>
</evidence>
<evidence type="ECO:0008006" key="3">
    <source>
        <dbReference type="Google" id="ProtNLM"/>
    </source>
</evidence>
<proteinExistence type="predicted"/>
<sequence length="82" mass="9104">MFTRIEPRLQAARYIRAVMSGLPKRNGWTIAEHAGDRSPAATQRLLNRARWDTAGAMSLVRRFAVTGLDATATFDRVGRSTS</sequence>
<protein>
    <recommendedName>
        <fullName evidence="3">Transposase IS701-like DDE domain-containing protein</fullName>
    </recommendedName>
</protein>
<organism evidence="1 2">
    <name type="scientific">Nonomuraea diastatica</name>
    <dbReference type="NCBI Taxonomy" id="1848329"/>
    <lineage>
        <taxon>Bacteria</taxon>
        <taxon>Bacillati</taxon>
        <taxon>Actinomycetota</taxon>
        <taxon>Actinomycetes</taxon>
        <taxon>Streptosporangiales</taxon>
        <taxon>Streptosporangiaceae</taxon>
        <taxon>Nonomuraea</taxon>
    </lineage>
</organism>
<dbReference type="OrthoDB" id="4954307at2"/>
<accession>A0A4R4WAS7</accession>
<gene>
    <name evidence="1" type="ORF">E1294_33085</name>
</gene>
<reference evidence="1 2" key="1">
    <citation type="submission" date="2019-03" db="EMBL/GenBank/DDBJ databases">
        <title>Draft genome sequences of novel Actinobacteria.</title>
        <authorList>
            <person name="Sahin N."/>
            <person name="Ay H."/>
            <person name="Saygin H."/>
        </authorList>
    </citation>
    <scope>NUCLEOTIDE SEQUENCE [LARGE SCALE GENOMIC DNA]</scope>
    <source>
        <strain evidence="1 2">KC712</strain>
    </source>
</reference>
<comment type="caution">
    <text evidence="1">The sequence shown here is derived from an EMBL/GenBank/DDBJ whole genome shotgun (WGS) entry which is preliminary data.</text>
</comment>
<dbReference type="AlphaFoldDB" id="A0A4R4WAS7"/>
<keyword evidence="2" id="KW-1185">Reference proteome</keyword>
<name>A0A4R4WAS7_9ACTN</name>
<dbReference type="EMBL" id="SMKP01000116">
    <property type="protein sequence ID" value="TDD15889.1"/>
    <property type="molecule type" value="Genomic_DNA"/>
</dbReference>
<dbReference type="Proteomes" id="UP000294543">
    <property type="component" value="Unassembled WGS sequence"/>
</dbReference>